<dbReference type="SFLD" id="SFLDS00005">
    <property type="entry name" value="Isoprenoid_Synthase_Type_I"/>
    <property type="match status" value="1"/>
</dbReference>
<dbReference type="GO" id="GO:0008299">
    <property type="term" value="P:isoprenoid biosynthetic process"/>
    <property type="evidence" value="ECO:0007669"/>
    <property type="project" value="InterPro"/>
</dbReference>
<name>A0A7W7Y5E9_9BACT</name>
<dbReference type="Gene3D" id="1.10.600.10">
    <property type="entry name" value="Farnesyl Diphosphate Synthase"/>
    <property type="match status" value="1"/>
</dbReference>
<evidence type="ECO:0000256" key="2">
    <source>
        <dbReference type="ARBA" id="ARBA00006706"/>
    </source>
</evidence>
<evidence type="ECO:0000256" key="3">
    <source>
        <dbReference type="ARBA" id="ARBA00022679"/>
    </source>
</evidence>
<dbReference type="PROSITE" id="PS00444">
    <property type="entry name" value="POLYPRENYL_SYNTHASE_2"/>
    <property type="match status" value="1"/>
</dbReference>
<keyword evidence="3 6" id="KW-0808">Transferase</keyword>
<dbReference type="GO" id="GO:0046872">
    <property type="term" value="F:metal ion binding"/>
    <property type="evidence" value="ECO:0007669"/>
    <property type="project" value="UniProtKB-KW"/>
</dbReference>
<dbReference type="CDD" id="cd00685">
    <property type="entry name" value="Trans_IPPS_HT"/>
    <property type="match status" value="1"/>
</dbReference>
<keyword evidence="8" id="KW-1185">Reference proteome</keyword>
<evidence type="ECO:0000256" key="1">
    <source>
        <dbReference type="ARBA" id="ARBA00001946"/>
    </source>
</evidence>
<gene>
    <name evidence="7" type="ORF">HNR37_001662</name>
</gene>
<dbReference type="InterPro" id="IPR000092">
    <property type="entry name" value="Polyprenyl_synt"/>
</dbReference>
<proteinExistence type="inferred from homology"/>
<evidence type="ECO:0000256" key="6">
    <source>
        <dbReference type="RuleBase" id="RU004466"/>
    </source>
</evidence>
<dbReference type="SUPFAM" id="SSF48576">
    <property type="entry name" value="Terpenoid synthases"/>
    <property type="match status" value="1"/>
</dbReference>
<organism evidence="7 8">
    <name type="scientific">Desulfurispira natronophila</name>
    <dbReference type="NCBI Taxonomy" id="682562"/>
    <lineage>
        <taxon>Bacteria</taxon>
        <taxon>Pseudomonadati</taxon>
        <taxon>Chrysiogenota</taxon>
        <taxon>Chrysiogenia</taxon>
        <taxon>Chrysiogenales</taxon>
        <taxon>Chrysiogenaceae</taxon>
        <taxon>Desulfurispira</taxon>
    </lineage>
</organism>
<dbReference type="InterPro" id="IPR033749">
    <property type="entry name" value="Polyprenyl_synt_CS"/>
</dbReference>
<evidence type="ECO:0000256" key="4">
    <source>
        <dbReference type="ARBA" id="ARBA00022723"/>
    </source>
</evidence>
<dbReference type="PANTHER" id="PTHR12001">
    <property type="entry name" value="GERANYLGERANYL PYROPHOSPHATE SYNTHASE"/>
    <property type="match status" value="1"/>
</dbReference>
<reference evidence="7 8" key="1">
    <citation type="submission" date="2020-08" db="EMBL/GenBank/DDBJ databases">
        <title>Genomic Encyclopedia of Type Strains, Phase IV (KMG-IV): sequencing the most valuable type-strain genomes for metagenomic binning, comparative biology and taxonomic classification.</title>
        <authorList>
            <person name="Goeker M."/>
        </authorList>
    </citation>
    <scope>NUCLEOTIDE SEQUENCE [LARGE SCALE GENOMIC DNA]</scope>
    <source>
        <strain evidence="7 8">DSM 22071</strain>
    </source>
</reference>
<dbReference type="InterPro" id="IPR008949">
    <property type="entry name" value="Isoprenoid_synthase_dom_sf"/>
</dbReference>
<evidence type="ECO:0000313" key="7">
    <source>
        <dbReference type="EMBL" id="MBB5022327.1"/>
    </source>
</evidence>
<dbReference type="GO" id="GO:0106350">
    <property type="term" value="F:all-trans-octaprenyl-diphosphate synthase activity"/>
    <property type="evidence" value="ECO:0007669"/>
    <property type="project" value="UniProtKB-EC"/>
</dbReference>
<dbReference type="Pfam" id="PF00348">
    <property type="entry name" value="polyprenyl_synt"/>
    <property type="match status" value="1"/>
</dbReference>
<sequence>MNIADVYTLLRPQVAEIEQEIQSNLTSRIRRVQEVGEYIFQSGGKRLRPLLVMLTSKLFAGDEQRAVRIGGVVEYIHTATLLHDDVIDEASLRRGRHSANYHFGNETVILVGDYLYSKAFQVLVADGDPRVQKTLSDVTTLMSEGEVFQLVKSFDFSVSLEDYFDIIEHKTAILIAACARCGGYTNADIDEDHAKTLWDFGYNIGMAFQLIDDILDYMGDTSRLGKSVGTDLKEGKMTIPVIKLRDMATEAEKSRIKSLIEQQQIPAEDDLAFVIKLMQRYDIRTHSLEVAHSFLHKARESIDRLPASEYRDALHVVADYVIDRQL</sequence>
<evidence type="ECO:0000256" key="5">
    <source>
        <dbReference type="ARBA" id="ARBA00022842"/>
    </source>
</evidence>
<dbReference type="EMBL" id="JACHID010000010">
    <property type="protein sequence ID" value="MBB5022327.1"/>
    <property type="molecule type" value="Genomic_DNA"/>
</dbReference>
<keyword evidence="5" id="KW-0460">Magnesium</keyword>
<comment type="cofactor">
    <cofactor evidence="1">
        <name>Mg(2+)</name>
        <dbReference type="ChEBI" id="CHEBI:18420"/>
    </cofactor>
</comment>
<dbReference type="EC" id="2.5.1.90" evidence="7"/>
<comment type="caution">
    <text evidence="7">The sequence shown here is derived from an EMBL/GenBank/DDBJ whole genome shotgun (WGS) entry which is preliminary data.</text>
</comment>
<evidence type="ECO:0000313" key="8">
    <source>
        <dbReference type="Proteomes" id="UP000528322"/>
    </source>
</evidence>
<dbReference type="AlphaFoldDB" id="A0A7W7Y5E9"/>
<protein>
    <submittedName>
        <fullName evidence="7">Octaprenyl-diphosphate synthase</fullName>
        <ecNumber evidence="7">2.5.1.90</ecNumber>
    </submittedName>
</protein>
<comment type="similarity">
    <text evidence="2 6">Belongs to the FPP/GGPP synthase family.</text>
</comment>
<dbReference type="RefSeq" id="WP_183732657.1">
    <property type="nucleotide sequence ID" value="NZ_JACHID010000010.1"/>
</dbReference>
<dbReference type="PANTHER" id="PTHR12001:SF69">
    <property type="entry name" value="ALL TRANS-POLYPRENYL-DIPHOSPHATE SYNTHASE PDSS1"/>
    <property type="match status" value="1"/>
</dbReference>
<dbReference type="Proteomes" id="UP000528322">
    <property type="component" value="Unassembled WGS sequence"/>
</dbReference>
<accession>A0A7W7Y5E9</accession>
<keyword evidence="4" id="KW-0479">Metal-binding</keyword>
<dbReference type="PROSITE" id="PS00723">
    <property type="entry name" value="POLYPRENYL_SYNTHASE_1"/>
    <property type="match status" value="1"/>
</dbReference>